<accession>A0A2S7UZV0</accession>
<gene>
    <name evidence="2" type="ORF">BTO11_08705</name>
</gene>
<dbReference type="SUPFAM" id="SSF53474">
    <property type="entry name" value="alpha/beta-Hydrolases"/>
    <property type="match status" value="1"/>
</dbReference>
<dbReference type="OrthoDB" id="5846020at2"/>
<sequence>MVITLSSFAQAAGEEYLNFGLHWVNVDNNGNETQEKGVDHNGNIILDDADYYDSSKPTVIYFHGWKSGMAEDGYRVEDFYFDDVDANTAQAWKDQGWNVGIYHWGQFADESELKDAEAKIWSVQGDKGMRYRLDDGSYSTEQAPDQSIGQLAFEHITTVLDDNTSGNIRLVGHSLGNQLAVVVAKKINDSVNDGSVSASLMPGRVDLLDPFWSQGDKSYLSGDWTGKRVRTYIEDMISKQNTAVTWYKTSAIFDLWIGDQNTDLEKHVALINNRFWYLSSVAIADKHVHARKWYFMSMAYDAPEEVTINWWGKRSETGYDAASATSSDNHIRTMMNDDEQWDQVEGRYTADPSDDQFEVKDY</sequence>
<evidence type="ECO:0000313" key="2">
    <source>
        <dbReference type="EMBL" id="PQJ55225.1"/>
    </source>
</evidence>
<dbReference type="Proteomes" id="UP000239007">
    <property type="component" value="Unassembled WGS sequence"/>
</dbReference>
<dbReference type="Gene3D" id="3.40.50.1820">
    <property type="entry name" value="alpha/beta hydrolase"/>
    <property type="match status" value="1"/>
</dbReference>
<evidence type="ECO:0000313" key="3">
    <source>
        <dbReference type="Proteomes" id="UP000239007"/>
    </source>
</evidence>
<keyword evidence="3" id="KW-1185">Reference proteome</keyword>
<dbReference type="InterPro" id="IPR029058">
    <property type="entry name" value="AB_hydrolase_fold"/>
</dbReference>
<comment type="caution">
    <text evidence="2">The sequence shown here is derived from an EMBL/GenBank/DDBJ whole genome shotgun (WGS) entry which is preliminary data.</text>
</comment>
<organism evidence="2 3">
    <name type="scientific">Psychrosphaera saromensis</name>
    <dbReference type="NCBI Taxonomy" id="716813"/>
    <lineage>
        <taxon>Bacteria</taxon>
        <taxon>Pseudomonadati</taxon>
        <taxon>Pseudomonadota</taxon>
        <taxon>Gammaproteobacteria</taxon>
        <taxon>Alteromonadales</taxon>
        <taxon>Pseudoalteromonadaceae</taxon>
        <taxon>Psychrosphaera</taxon>
    </lineage>
</organism>
<dbReference type="EMBL" id="MSCH01000003">
    <property type="protein sequence ID" value="PQJ55225.1"/>
    <property type="molecule type" value="Genomic_DNA"/>
</dbReference>
<proteinExistence type="predicted"/>
<feature type="region of interest" description="Disordered" evidence="1">
    <location>
        <begin position="342"/>
        <end position="362"/>
    </location>
</feature>
<reference evidence="2 3" key="1">
    <citation type="submission" date="2016-12" db="EMBL/GenBank/DDBJ databases">
        <title>Diversity of luminous bacteria.</title>
        <authorList>
            <person name="Yoshizawa S."/>
            <person name="Kogure K."/>
        </authorList>
    </citation>
    <scope>NUCLEOTIDE SEQUENCE [LARGE SCALE GENOMIC DNA]</scope>
    <source>
        <strain evidence="2 3">SA4-48</strain>
    </source>
</reference>
<protein>
    <submittedName>
        <fullName evidence="2">Cell adhesion protein</fullName>
    </submittedName>
</protein>
<evidence type="ECO:0000256" key="1">
    <source>
        <dbReference type="SAM" id="MobiDB-lite"/>
    </source>
</evidence>
<name>A0A2S7UZV0_9GAMM</name>
<dbReference type="AlphaFoldDB" id="A0A2S7UZV0"/>